<dbReference type="EMBL" id="BPVZ01000168">
    <property type="protein sequence ID" value="GKV43431.1"/>
    <property type="molecule type" value="Genomic_DNA"/>
</dbReference>
<proteinExistence type="predicted"/>
<reference evidence="1 2" key="1">
    <citation type="journal article" date="2021" name="Commun. Biol.">
        <title>The genome of Shorea leprosula (Dipterocarpaceae) highlights the ecological relevance of drought in aseasonal tropical rainforests.</title>
        <authorList>
            <person name="Ng K.K.S."/>
            <person name="Kobayashi M.J."/>
            <person name="Fawcett J.A."/>
            <person name="Hatakeyama M."/>
            <person name="Paape T."/>
            <person name="Ng C.H."/>
            <person name="Ang C.C."/>
            <person name="Tnah L.H."/>
            <person name="Lee C.T."/>
            <person name="Nishiyama T."/>
            <person name="Sese J."/>
            <person name="O'Brien M.J."/>
            <person name="Copetti D."/>
            <person name="Mohd Noor M.I."/>
            <person name="Ong R.C."/>
            <person name="Putra M."/>
            <person name="Sireger I.Z."/>
            <person name="Indrioko S."/>
            <person name="Kosugi Y."/>
            <person name="Izuno A."/>
            <person name="Isagi Y."/>
            <person name="Lee S.L."/>
            <person name="Shimizu K.K."/>
        </authorList>
    </citation>
    <scope>NUCLEOTIDE SEQUENCE [LARGE SCALE GENOMIC DNA]</scope>
    <source>
        <strain evidence="1">214</strain>
    </source>
</reference>
<comment type="caution">
    <text evidence="1">The sequence shown here is derived from an EMBL/GenBank/DDBJ whole genome shotgun (WGS) entry which is preliminary data.</text>
</comment>
<protein>
    <submittedName>
        <fullName evidence="1">Uncharacterized protein</fullName>
    </submittedName>
</protein>
<gene>
    <name evidence="1" type="ORF">SLEP1_g50719</name>
</gene>
<evidence type="ECO:0000313" key="1">
    <source>
        <dbReference type="EMBL" id="GKV43431.1"/>
    </source>
</evidence>
<keyword evidence="2" id="KW-1185">Reference proteome</keyword>
<organism evidence="1 2">
    <name type="scientific">Rubroshorea leprosula</name>
    <dbReference type="NCBI Taxonomy" id="152421"/>
    <lineage>
        <taxon>Eukaryota</taxon>
        <taxon>Viridiplantae</taxon>
        <taxon>Streptophyta</taxon>
        <taxon>Embryophyta</taxon>
        <taxon>Tracheophyta</taxon>
        <taxon>Spermatophyta</taxon>
        <taxon>Magnoliopsida</taxon>
        <taxon>eudicotyledons</taxon>
        <taxon>Gunneridae</taxon>
        <taxon>Pentapetalae</taxon>
        <taxon>rosids</taxon>
        <taxon>malvids</taxon>
        <taxon>Malvales</taxon>
        <taxon>Dipterocarpaceae</taxon>
        <taxon>Rubroshorea</taxon>
    </lineage>
</organism>
<sequence length="54" mass="6297">MFCQLWELRYCSHGTVHGMFGYVEIDRNSTAIRGSANNDFNLNLWYHDINCGIL</sequence>
<name>A0AAV5M0X5_9ROSI</name>
<accession>A0AAV5M0X5</accession>
<evidence type="ECO:0000313" key="2">
    <source>
        <dbReference type="Proteomes" id="UP001054252"/>
    </source>
</evidence>
<dbReference type="AlphaFoldDB" id="A0AAV5M0X5"/>
<dbReference type="Proteomes" id="UP001054252">
    <property type="component" value="Unassembled WGS sequence"/>
</dbReference>